<protein>
    <submittedName>
        <fullName evidence="1">Cytochrome b5-like heme/steroid binding domain</fullName>
    </submittedName>
</protein>
<dbReference type="OrthoDB" id="298365at2759"/>
<sequence length="173" mass="20035">MILSGKSHKEILRAYPKFKYVIANNKLIDISKLQHPGGNYITNICNGRDIDCFLFGGYALETTNREQHIHSQQAQIWLENHAIGSVYDPETDILNDSRNSKQEYDQGLHINLIENHRNWTNPIYQAKIVNIQNLTKSTSRFDFVISNNGKKIYPISNLYGVNWMGKHFNLKQN</sequence>
<dbReference type="InterPro" id="IPR036400">
    <property type="entry name" value="Cyt_B5-like_heme/steroid_sf"/>
</dbReference>
<dbReference type="SUPFAM" id="SSF55856">
    <property type="entry name" value="Cytochrome b5-like heme/steroid binding domain"/>
    <property type="match status" value="1"/>
</dbReference>
<name>A0A0V0QKL9_PSEPJ</name>
<evidence type="ECO:0000313" key="2">
    <source>
        <dbReference type="Proteomes" id="UP000054937"/>
    </source>
</evidence>
<organism evidence="1 2">
    <name type="scientific">Pseudocohnilembus persalinus</name>
    <name type="common">Ciliate</name>
    <dbReference type="NCBI Taxonomy" id="266149"/>
    <lineage>
        <taxon>Eukaryota</taxon>
        <taxon>Sar</taxon>
        <taxon>Alveolata</taxon>
        <taxon>Ciliophora</taxon>
        <taxon>Intramacronucleata</taxon>
        <taxon>Oligohymenophorea</taxon>
        <taxon>Scuticociliatia</taxon>
        <taxon>Philasterida</taxon>
        <taxon>Pseudocohnilembidae</taxon>
        <taxon>Pseudocohnilembus</taxon>
    </lineage>
</organism>
<proteinExistence type="predicted"/>
<keyword evidence="2" id="KW-1185">Reference proteome</keyword>
<dbReference type="EMBL" id="LDAU01000153">
    <property type="protein sequence ID" value="KRX02684.1"/>
    <property type="molecule type" value="Genomic_DNA"/>
</dbReference>
<dbReference type="AlphaFoldDB" id="A0A0V0QKL9"/>
<reference evidence="1 2" key="1">
    <citation type="journal article" date="2015" name="Sci. Rep.">
        <title>Genome of the facultative scuticociliatosis pathogen Pseudocohnilembus persalinus provides insight into its virulence through horizontal gene transfer.</title>
        <authorList>
            <person name="Xiong J."/>
            <person name="Wang G."/>
            <person name="Cheng J."/>
            <person name="Tian M."/>
            <person name="Pan X."/>
            <person name="Warren A."/>
            <person name="Jiang C."/>
            <person name="Yuan D."/>
            <person name="Miao W."/>
        </authorList>
    </citation>
    <scope>NUCLEOTIDE SEQUENCE [LARGE SCALE GENOMIC DNA]</scope>
    <source>
        <strain evidence="1">36N120E</strain>
    </source>
</reference>
<gene>
    <name evidence="1" type="ORF">PPERSA_01801</name>
</gene>
<dbReference type="InParanoid" id="A0A0V0QKL9"/>
<evidence type="ECO:0000313" key="1">
    <source>
        <dbReference type="EMBL" id="KRX02684.1"/>
    </source>
</evidence>
<dbReference type="Proteomes" id="UP000054937">
    <property type="component" value="Unassembled WGS sequence"/>
</dbReference>
<comment type="caution">
    <text evidence="1">The sequence shown here is derived from an EMBL/GenBank/DDBJ whole genome shotgun (WGS) entry which is preliminary data.</text>
</comment>
<accession>A0A0V0QKL9</accession>